<name>G8WVN5_STREN</name>
<feature type="region of interest" description="Disordered" evidence="1">
    <location>
        <begin position="16"/>
        <end position="53"/>
    </location>
</feature>
<gene>
    <name evidence="2" type="ordered locus">SCATT_54210</name>
</gene>
<dbReference type="AlphaFoldDB" id="G8WVN5"/>
<proteinExistence type="predicted"/>
<dbReference type="EMBL" id="CP003219">
    <property type="protein sequence ID" value="AEW97792.1"/>
    <property type="molecule type" value="Genomic_DNA"/>
</dbReference>
<protein>
    <submittedName>
        <fullName evidence="2">Uncharacterized protein</fullName>
    </submittedName>
</protein>
<evidence type="ECO:0000256" key="1">
    <source>
        <dbReference type="SAM" id="MobiDB-lite"/>
    </source>
</evidence>
<accession>G8WVN5</accession>
<dbReference type="STRING" id="1003195.SCATT_54210"/>
<sequence length="53" mass="5416">MLARAAYDAAPILRQRAGVRTRRAPPGGAGRKMGGAPGNRPTAPPTGRAAGHR</sequence>
<organism evidence="2 3">
    <name type="scientific">Streptantibioticus cattleyicolor (strain ATCC 35852 / DSM 46488 / JCM 4925 / NBRC 14057 / NRRL 8057)</name>
    <name type="common">Streptomyces cattleya</name>
    <dbReference type="NCBI Taxonomy" id="1003195"/>
    <lineage>
        <taxon>Bacteria</taxon>
        <taxon>Bacillati</taxon>
        <taxon>Actinomycetota</taxon>
        <taxon>Actinomycetes</taxon>
        <taxon>Kitasatosporales</taxon>
        <taxon>Streptomycetaceae</taxon>
        <taxon>Streptantibioticus</taxon>
    </lineage>
</organism>
<reference evidence="3" key="1">
    <citation type="submission" date="2011-12" db="EMBL/GenBank/DDBJ databases">
        <title>Complete genome sequence of Streptomyces cattleya strain DSM 46488.</title>
        <authorList>
            <person name="Ou H.-Y."/>
            <person name="Li P."/>
            <person name="Zhao C."/>
            <person name="O'Hagan D."/>
            <person name="Deng Z."/>
        </authorList>
    </citation>
    <scope>NUCLEOTIDE SEQUENCE [LARGE SCALE GENOMIC DNA]</scope>
    <source>
        <strain evidence="3">ATCC 35852 / DSM 46488 / JCM 4925 / NBRC 14057 / NRRL 8057</strain>
    </source>
</reference>
<dbReference type="PATRIC" id="fig|1003195.29.peg.5406"/>
<dbReference type="Proteomes" id="UP000007842">
    <property type="component" value="Chromosome"/>
</dbReference>
<feature type="compositionally biased region" description="Gly residues" evidence="1">
    <location>
        <begin position="27"/>
        <end position="37"/>
    </location>
</feature>
<keyword evidence="3" id="KW-1185">Reference proteome</keyword>
<dbReference type="HOGENOM" id="CLU_3066574_0_0_11"/>
<dbReference type="KEGG" id="scy:SCATT_54210"/>
<evidence type="ECO:0000313" key="2">
    <source>
        <dbReference type="EMBL" id="AEW97792.1"/>
    </source>
</evidence>
<evidence type="ECO:0000313" key="3">
    <source>
        <dbReference type="Proteomes" id="UP000007842"/>
    </source>
</evidence>